<name>A0A9N8HNM4_9STRA</name>
<reference evidence="4" key="1">
    <citation type="submission" date="2020-06" db="EMBL/GenBank/DDBJ databases">
        <authorList>
            <consortium name="Plant Systems Biology data submission"/>
        </authorList>
    </citation>
    <scope>NUCLEOTIDE SEQUENCE</scope>
    <source>
        <strain evidence="4">D6</strain>
    </source>
</reference>
<evidence type="ECO:0000256" key="2">
    <source>
        <dbReference type="SAM" id="MobiDB-lite"/>
    </source>
</evidence>
<organism evidence="4 5">
    <name type="scientific">Seminavis robusta</name>
    <dbReference type="NCBI Taxonomy" id="568900"/>
    <lineage>
        <taxon>Eukaryota</taxon>
        <taxon>Sar</taxon>
        <taxon>Stramenopiles</taxon>
        <taxon>Ochrophyta</taxon>
        <taxon>Bacillariophyta</taxon>
        <taxon>Bacillariophyceae</taxon>
        <taxon>Bacillariophycidae</taxon>
        <taxon>Naviculales</taxon>
        <taxon>Naviculaceae</taxon>
        <taxon>Seminavis</taxon>
    </lineage>
</organism>
<evidence type="ECO:0000256" key="3">
    <source>
        <dbReference type="SAM" id="Phobius"/>
    </source>
</evidence>
<feature type="transmembrane region" description="Helical" evidence="3">
    <location>
        <begin position="913"/>
        <end position="935"/>
    </location>
</feature>
<proteinExistence type="predicted"/>
<keyword evidence="5" id="KW-1185">Reference proteome</keyword>
<evidence type="ECO:0000313" key="4">
    <source>
        <dbReference type="EMBL" id="CAB9521768.1"/>
    </source>
</evidence>
<evidence type="ECO:0000313" key="5">
    <source>
        <dbReference type="Proteomes" id="UP001153069"/>
    </source>
</evidence>
<sequence>MSSFPQLVGAAGDVRELEYVSALFQTDQREVRTDASICAEDIRLFLSSRYGIAVTEDQVCSRILRGLISSSSDSSEDDDDDDMVDLMELVALLLLPTIQKAAQHLVCSQQDDTDDDEHCQGEVVPAPKEMLNYVLKMILHDVTGSSQPKRLTPELVQKILIAYGENDLAEETQLVQEMVNVATTTSIGSSNQDAPKNTTTKGNVMDVTETSATHLMDASCEHDTAPSTEEFLLSEKIFAQALTYDIQLYDVRNETRVTTNMEDVFGPNGDTEAVIINDNPPPRQEGEVMYKDEYSSSNDQKKKALQALEQPPETLKRKMTFPSIDVTAGTYRSKSLVIVVWSAFIITYFAYTYSAGRQYDPKCTGEKQFVYSYTAPWRENKEAMFCEMSYSILGWLDEFWSMCWNGVLYVGLASIGNSIHCKRFWLPLMGAVYLTGLTTLHFLMAPKDQEERWILYIAAIALGATGALLHLSHVITILVSPQRLQSCCPSLYRIIQGTVVSEQKSKQAAAVKVAKLVSNALEIVAAKDPQESVLRTHYGQALTNYARNGKKHVDAGGFVWAWQRMMRISGATFAKDGIWINSRILAGNIGQYVVVVYTLLGGITLTEQVIANFDDEWAKQQFRSFAERTFTLADQDEVTTALVSNVSTLVSGFLAQGSTADTLLSDGCSGMRNDTAAVEDILDMYCNNNNNRLVDGALNLSGSSGAQLYCDPDAPVNYLCPLLDASVAGTLNVTSQQALLGGSGFDADLLEQVVRDAVYQSADDSVDSLYPAEKYMLMVPMIAGVAVAFLTCAYLALCYIPSVATTILKLRCGHIATLRDPEFLKYRQAPDQVCMLTGSIFWGTLVSGVVVGGTVGLVIFFFLWQATAYFAQRLLAIVIGIIAVTLFRLLLVSICRCTLYKSFYRERPGIANILFLALEWAVFALSVGFIFARMIKLMLAAGMSIGRIDTPFLAPGVGRIGALELDGYPMIHLKDVLSHEAHRHPYIEQIGVVYLMKLRHGSRFGQRAGTCWRLIFVHALLPWLHKYRVMTRSRQLSIEDSDEDGEEDEKRKPSFDYPSLNFKSLRNFEAESGNDDGNEHPLHVVAMTTTAPHALFGASATEDDKGKNDVGAQAKRIQQLEAENRALKEALAKAALSGSFEC</sequence>
<keyword evidence="1" id="KW-0175">Coiled coil</keyword>
<protein>
    <submittedName>
        <fullName evidence="4">Uncharacterized protein</fullName>
    </submittedName>
</protein>
<comment type="caution">
    <text evidence="4">The sequence shown here is derived from an EMBL/GenBank/DDBJ whole genome shotgun (WGS) entry which is preliminary data.</text>
</comment>
<dbReference type="AlphaFoldDB" id="A0A9N8HNM4"/>
<feature type="transmembrane region" description="Helical" evidence="3">
    <location>
        <begin position="455"/>
        <end position="479"/>
    </location>
</feature>
<keyword evidence="3" id="KW-0472">Membrane</keyword>
<feature type="coiled-coil region" evidence="1">
    <location>
        <begin position="1110"/>
        <end position="1137"/>
    </location>
</feature>
<feature type="transmembrane region" description="Helical" evidence="3">
    <location>
        <begin position="775"/>
        <end position="800"/>
    </location>
</feature>
<feature type="transmembrane region" description="Helical" evidence="3">
    <location>
        <begin position="870"/>
        <end position="892"/>
    </location>
</feature>
<feature type="region of interest" description="Disordered" evidence="2">
    <location>
        <begin position="1035"/>
        <end position="1057"/>
    </location>
</feature>
<accession>A0A9N8HNM4</accession>
<dbReference type="Proteomes" id="UP001153069">
    <property type="component" value="Unassembled WGS sequence"/>
</dbReference>
<keyword evidence="3" id="KW-0812">Transmembrane</keyword>
<evidence type="ECO:0000256" key="1">
    <source>
        <dbReference type="SAM" id="Coils"/>
    </source>
</evidence>
<feature type="transmembrane region" description="Helical" evidence="3">
    <location>
        <begin position="424"/>
        <end position="443"/>
    </location>
</feature>
<gene>
    <name evidence="4" type="ORF">SEMRO_1230_G254550.1</name>
</gene>
<feature type="transmembrane region" description="Helical" evidence="3">
    <location>
        <begin position="840"/>
        <end position="864"/>
    </location>
</feature>
<keyword evidence="3" id="KW-1133">Transmembrane helix</keyword>
<dbReference type="EMBL" id="CAICTM010001228">
    <property type="protein sequence ID" value="CAB9521768.1"/>
    <property type="molecule type" value="Genomic_DNA"/>
</dbReference>
<dbReference type="OrthoDB" id="42649at2759"/>